<keyword evidence="3" id="KW-0716">Sensory transduction</keyword>
<dbReference type="GO" id="GO:0005549">
    <property type="term" value="F:odorant binding"/>
    <property type="evidence" value="ECO:0007669"/>
    <property type="project" value="InterPro"/>
</dbReference>
<dbReference type="OrthoDB" id="8191658at2759"/>
<dbReference type="GO" id="GO:0005886">
    <property type="term" value="C:plasma membrane"/>
    <property type="evidence" value="ECO:0007669"/>
    <property type="project" value="UniProtKB-SubCell"/>
</dbReference>
<evidence type="ECO:0000256" key="7">
    <source>
        <dbReference type="ARBA" id="ARBA00023136"/>
    </source>
</evidence>
<protein>
    <recommendedName>
        <fullName evidence="13">Odorant receptor</fullName>
    </recommendedName>
</protein>
<dbReference type="InterPro" id="IPR004117">
    <property type="entry name" value="7tm6_olfct_rcpt"/>
</dbReference>
<keyword evidence="2" id="KW-1003">Cell membrane</keyword>
<keyword evidence="5" id="KW-0552">Olfaction</keyword>
<feature type="transmembrane region" description="Helical" evidence="10">
    <location>
        <begin position="166"/>
        <end position="187"/>
    </location>
</feature>
<evidence type="ECO:0000256" key="4">
    <source>
        <dbReference type="ARBA" id="ARBA00022692"/>
    </source>
</evidence>
<evidence type="ECO:0000256" key="8">
    <source>
        <dbReference type="ARBA" id="ARBA00023170"/>
    </source>
</evidence>
<dbReference type="PANTHER" id="PTHR21137:SF35">
    <property type="entry name" value="ODORANT RECEPTOR 19A-RELATED"/>
    <property type="match status" value="1"/>
</dbReference>
<name>A0A8J9UX33_9NEOP</name>
<evidence type="ECO:0008006" key="13">
    <source>
        <dbReference type="Google" id="ProtNLM"/>
    </source>
</evidence>
<feature type="transmembrane region" description="Helical" evidence="10">
    <location>
        <begin position="257"/>
        <end position="282"/>
    </location>
</feature>
<dbReference type="Proteomes" id="UP000838878">
    <property type="component" value="Chromosome 6"/>
</dbReference>
<evidence type="ECO:0000256" key="9">
    <source>
        <dbReference type="ARBA" id="ARBA00023224"/>
    </source>
</evidence>
<keyword evidence="7 10" id="KW-0472">Membrane</keyword>
<evidence type="ECO:0000313" key="12">
    <source>
        <dbReference type="Proteomes" id="UP000838878"/>
    </source>
</evidence>
<evidence type="ECO:0000256" key="1">
    <source>
        <dbReference type="ARBA" id="ARBA00004651"/>
    </source>
</evidence>
<gene>
    <name evidence="11" type="ORF">BINO364_LOCUS13004</name>
</gene>
<evidence type="ECO:0000256" key="5">
    <source>
        <dbReference type="ARBA" id="ARBA00022725"/>
    </source>
</evidence>
<dbReference type="GO" id="GO:0004984">
    <property type="term" value="F:olfactory receptor activity"/>
    <property type="evidence" value="ECO:0007669"/>
    <property type="project" value="InterPro"/>
</dbReference>
<feature type="transmembrane region" description="Helical" evidence="10">
    <location>
        <begin position="71"/>
        <end position="90"/>
    </location>
</feature>
<keyword evidence="8" id="KW-0675">Receptor</keyword>
<keyword evidence="4 10" id="KW-0812">Transmembrane</keyword>
<sequence length="416" mass="47275">MDCMMWRGRSAAWQCVALHTRLLQRVGFMRAATRAHALYRALVLAVTALYLLQECVYAYRERGDMAKLSQVMFLLLCHITSIAKQIVFHIDADRIDEMVRGFNAEPMYDGDAALLARTAAAARRLVRAYAGCAVFTCTLWLVFPALRRAAGHAVEFPFWMPLRTDPPAIFVVVLLYSYYVTTLVGIANTTMDAFIATVLYQCKTQLTILRYRNDIQALPDRAKSLSIKMDDKYETVLMALFVKCYHHYQKITDTAALLGNIFGGAILVQFGIGGWILCMAAYKLASLNILSIEFASIVLFILCILTELFLYCYYGNELTVESEKIVESVYLSRWERTPLRFQRALLLLLERARRPLRPAAGRVVPLSLDTFLKYLFTDPQIVLHVLCRAPADEIEHTLVPAAAARGRRRLYTILLR</sequence>
<dbReference type="PANTHER" id="PTHR21137">
    <property type="entry name" value="ODORANT RECEPTOR"/>
    <property type="match status" value="1"/>
</dbReference>
<dbReference type="AlphaFoldDB" id="A0A8J9UX33"/>
<accession>A0A8J9UX33</accession>
<dbReference type="GO" id="GO:0007165">
    <property type="term" value="P:signal transduction"/>
    <property type="evidence" value="ECO:0007669"/>
    <property type="project" value="UniProtKB-KW"/>
</dbReference>
<evidence type="ECO:0000313" key="11">
    <source>
        <dbReference type="EMBL" id="CAH0727698.1"/>
    </source>
</evidence>
<evidence type="ECO:0000256" key="6">
    <source>
        <dbReference type="ARBA" id="ARBA00022989"/>
    </source>
</evidence>
<reference evidence="11" key="1">
    <citation type="submission" date="2021-12" db="EMBL/GenBank/DDBJ databases">
        <authorList>
            <person name="Martin H S."/>
        </authorList>
    </citation>
    <scope>NUCLEOTIDE SEQUENCE</scope>
</reference>
<comment type="subcellular location">
    <subcellularLocation>
        <location evidence="1">Cell membrane</location>
        <topology evidence="1">Multi-pass membrane protein</topology>
    </subcellularLocation>
</comment>
<keyword evidence="9" id="KW-0807">Transducer</keyword>
<evidence type="ECO:0000256" key="3">
    <source>
        <dbReference type="ARBA" id="ARBA00022606"/>
    </source>
</evidence>
<keyword evidence="6 10" id="KW-1133">Transmembrane helix</keyword>
<feature type="non-terminal residue" evidence="11">
    <location>
        <position position="416"/>
    </location>
</feature>
<dbReference type="Pfam" id="PF02949">
    <property type="entry name" value="7tm_6"/>
    <property type="match status" value="1"/>
</dbReference>
<proteinExistence type="predicted"/>
<feature type="transmembrane region" description="Helical" evidence="10">
    <location>
        <begin position="126"/>
        <end position="146"/>
    </location>
</feature>
<evidence type="ECO:0000256" key="10">
    <source>
        <dbReference type="SAM" id="Phobius"/>
    </source>
</evidence>
<feature type="transmembrane region" description="Helical" evidence="10">
    <location>
        <begin position="294"/>
        <end position="314"/>
    </location>
</feature>
<evidence type="ECO:0000256" key="2">
    <source>
        <dbReference type="ARBA" id="ARBA00022475"/>
    </source>
</evidence>
<organism evidence="11 12">
    <name type="scientific">Brenthis ino</name>
    <name type="common">lesser marbled fritillary</name>
    <dbReference type="NCBI Taxonomy" id="405034"/>
    <lineage>
        <taxon>Eukaryota</taxon>
        <taxon>Metazoa</taxon>
        <taxon>Ecdysozoa</taxon>
        <taxon>Arthropoda</taxon>
        <taxon>Hexapoda</taxon>
        <taxon>Insecta</taxon>
        <taxon>Pterygota</taxon>
        <taxon>Neoptera</taxon>
        <taxon>Endopterygota</taxon>
        <taxon>Lepidoptera</taxon>
        <taxon>Glossata</taxon>
        <taxon>Ditrysia</taxon>
        <taxon>Papilionoidea</taxon>
        <taxon>Nymphalidae</taxon>
        <taxon>Heliconiinae</taxon>
        <taxon>Argynnini</taxon>
        <taxon>Brenthis</taxon>
    </lineage>
</organism>
<feature type="transmembrane region" description="Helical" evidence="10">
    <location>
        <begin position="37"/>
        <end position="59"/>
    </location>
</feature>
<dbReference type="EMBL" id="OV170226">
    <property type="protein sequence ID" value="CAH0727698.1"/>
    <property type="molecule type" value="Genomic_DNA"/>
</dbReference>
<keyword evidence="12" id="KW-1185">Reference proteome</keyword>